<dbReference type="PANTHER" id="PTHR43283">
    <property type="entry name" value="BETA-LACTAMASE-RELATED"/>
    <property type="match status" value="1"/>
</dbReference>
<dbReference type="PANTHER" id="PTHR43283:SF7">
    <property type="entry name" value="BETA-LACTAMASE-RELATED DOMAIN-CONTAINING PROTEIN"/>
    <property type="match status" value="1"/>
</dbReference>
<dbReference type="InterPro" id="IPR012338">
    <property type="entry name" value="Beta-lactam/transpept-like"/>
</dbReference>
<feature type="non-terminal residue" evidence="2">
    <location>
        <position position="1"/>
    </location>
</feature>
<dbReference type="Gene3D" id="3.40.710.10">
    <property type="entry name" value="DD-peptidase/beta-lactamase superfamily"/>
    <property type="match status" value="1"/>
</dbReference>
<reference evidence="2" key="1">
    <citation type="journal article" date="2014" name="Front. Microbiol.">
        <title>High frequency of phylogenetically diverse reductive dehalogenase-homologous genes in deep subseafloor sedimentary metagenomes.</title>
        <authorList>
            <person name="Kawai M."/>
            <person name="Futagami T."/>
            <person name="Toyoda A."/>
            <person name="Takaki Y."/>
            <person name="Nishi S."/>
            <person name="Hori S."/>
            <person name="Arai W."/>
            <person name="Tsubouchi T."/>
            <person name="Morono Y."/>
            <person name="Uchiyama I."/>
            <person name="Ito T."/>
            <person name="Fujiyama A."/>
            <person name="Inagaki F."/>
            <person name="Takami H."/>
        </authorList>
    </citation>
    <scope>NUCLEOTIDE SEQUENCE</scope>
    <source>
        <strain evidence="2">Expedition CK06-06</strain>
    </source>
</reference>
<dbReference type="EMBL" id="BARS01051526">
    <property type="protein sequence ID" value="GAG46247.1"/>
    <property type="molecule type" value="Genomic_DNA"/>
</dbReference>
<name>X0YG98_9ZZZZ</name>
<evidence type="ECO:0000313" key="2">
    <source>
        <dbReference type="EMBL" id="GAG46247.1"/>
    </source>
</evidence>
<dbReference type="AlphaFoldDB" id="X0YG98"/>
<dbReference type="SUPFAM" id="SSF56601">
    <property type="entry name" value="beta-lactamase/transpeptidase-like"/>
    <property type="match status" value="1"/>
</dbReference>
<dbReference type="InterPro" id="IPR050789">
    <property type="entry name" value="Diverse_Enzym_Activities"/>
</dbReference>
<comment type="caution">
    <text evidence="2">The sequence shown here is derived from an EMBL/GenBank/DDBJ whole genome shotgun (WGS) entry which is preliminary data.</text>
</comment>
<gene>
    <name evidence="2" type="ORF">S01H1_76733</name>
</gene>
<protein>
    <recommendedName>
        <fullName evidence="1">Beta-lactamase-related domain-containing protein</fullName>
    </recommendedName>
</protein>
<feature type="domain" description="Beta-lactamase-related" evidence="1">
    <location>
        <begin position="88"/>
        <end position="228"/>
    </location>
</feature>
<evidence type="ECO:0000259" key="1">
    <source>
        <dbReference type="Pfam" id="PF00144"/>
    </source>
</evidence>
<proteinExistence type="predicted"/>
<organism evidence="2">
    <name type="scientific">marine sediment metagenome</name>
    <dbReference type="NCBI Taxonomy" id="412755"/>
    <lineage>
        <taxon>unclassified sequences</taxon>
        <taxon>metagenomes</taxon>
        <taxon>ecological metagenomes</taxon>
    </lineage>
</organism>
<dbReference type="InterPro" id="IPR001466">
    <property type="entry name" value="Beta-lactam-related"/>
</dbReference>
<accession>X0YG98</accession>
<sequence length="235" mass="25970">PPKADFSHQHRQSSIFSMSDMNMPPYTTQIALTITTGVIMCATTGCQSPQPQDVPFDWQAATPASQGFSKAALDAAGERLQRHHTKTLLIIRNDRIVYEWYAKGFSRSTKHYTASMAKALVGGMSLALALDDRLIDPDHLVAKDIPAWQNDPLKSKITVRHLATHASGVEDAHDPDKTHEQLAGWKGDFWKRSPDPFSISRDHAPVLFEPGTDFAYSNPGMAMLSWAVTAALRDT</sequence>
<feature type="non-terminal residue" evidence="2">
    <location>
        <position position="235"/>
    </location>
</feature>
<dbReference type="Pfam" id="PF00144">
    <property type="entry name" value="Beta-lactamase"/>
    <property type="match status" value="1"/>
</dbReference>